<dbReference type="SUPFAM" id="SSF47473">
    <property type="entry name" value="EF-hand"/>
    <property type="match status" value="1"/>
</dbReference>
<dbReference type="InterPro" id="IPR044590">
    <property type="entry name" value="CML48/49/50"/>
</dbReference>
<dbReference type="EMBL" id="NMUH01000979">
    <property type="protein sequence ID" value="MQL87459.1"/>
    <property type="molecule type" value="Genomic_DNA"/>
</dbReference>
<evidence type="ECO:0000256" key="2">
    <source>
        <dbReference type="SAM" id="MobiDB-lite"/>
    </source>
</evidence>
<gene>
    <name evidence="4" type="ORF">Taro_019997</name>
</gene>
<evidence type="ECO:0000313" key="4">
    <source>
        <dbReference type="EMBL" id="MQL87459.1"/>
    </source>
</evidence>
<dbReference type="InterPro" id="IPR002048">
    <property type="entry name" value="EF_hand_dom"/>
</dbReference>
<dbReference type="GO" id="GO:0005509">
    <property type="term" value="F:calcium ion binding"/>
    <property type="evidence" value="ECO:0007669"/>
    <property type="project" value="InterPro"/>
</dbReference>
<feature type="domain" description="EF-hand" evidence="3">
    <location>
        <begin position="79"/>
        <end position="114"/>
    </location>
</feature>
<dbReference type="Gene3D" id="1.10.238.10">
    <property type="entry name" value="EF-hand"/>
    <property type="match status" value="1"/>
</dbReference>
<sequence>MVRPPPSLMGPPRPNPTAPRPAPPPRLTPPSQHPSAPPPRRPPMHQREAWKGAQAAGGGVSWPTFIMFSALLSSQFPPRTDRNVAVCFQAADQDGSRMIDDKELKRALSSYNQSFSLLTVHLLMYLTTRKSAFRDRQLQSLFGH</sequence>
<feature type="region of interest" description="Disordered" evidence="2">
    <location>
        <begin position="1"/>
        <end position="56"/>
    </location>
</feature>
<dbReference type="PROSITE" id="PS00018">
    <property type="entry name" value="EF_HAND_1"/>
    <property type="match status" value="1"/>
</dbReference>
<accession>A0A843V774</accession>
<keyword evidence="1" id="KW-0106">Calcium</keyword>
<keyword evidence="5" id="KW-1185">Reference proteome</keyword>
<reference evidence="4" key="1">
    <citation type="submission" date="2017-07" db="EMBL/GenBank/DDBJ databases">
        <title>Taro Niue Genome Assembly and Annotation.</title>
        <authorList>
            <person name="Atibalentja N."/>
            <person name="Keating K."/>
            <person name="Fields C.J."/>
        </authorList>
    </citation>
    <scope>NUCLEOTIDE SEQUENCE</scope>
    <source>
        <strain evidence="4">Niue_2</strain>
        <tissue evidence="4">Leaf</tissue>
    </source>
</reference>
<dbReference type="InterPro" id="IPR011992">
    <property type="entry name" value="EF-hand-dom_pair"/>
</dbReference>
<feature type="compositionally biased region" description="Pro residues" evidence="2">
    <location>
        <begin position="1"/>
        <end position="41"/>
    </location>
</feature>
<dbReference type="PANTHER" id="PTHR46824:SF1">
    <property type="entry name" value="CALCIUM-BINDING PROTEIN CML49-RELATED"/>
    <property type="match status" value="1"/>
</dbReference>
<evidence type="ECO:0000256" key="1">
    <source>
        <dbReference type="ARBA" id="ARBA00022837"/>
    </source>
</evidence>
<organism evidence="4 5">
    <name type="scientific">Colocasia esculenta</name>
    <name type="common">Wild taro</name>
    <name type="synonym">Arum esculentum</name>
    <dbReference type="NCBI Taxonomy" id="4460"/>
    <lineage>
        <taxon>Eukaryota</taxon>
        <taxon>Viridiplantae</taxon>
        <taxon>Streptophyta</taxon>
        <taxon>Embryophyta</taxon>
        <taxon>Tracheophyta</taxon>
        <taxon>Spermatophyta</taxon>
        <taxon>Magnoliopsida</taxon>
        <taxon>Liliopsida</taxon>
        <taxon>Araceae</taxon>
        <taxon>Aroideae</taxon>
        <taxon>Colocasieae</taxon>
        <taxon>Colocasia</taxon>
    </lineage>
</organism>
<name>A0A843V774_COLES</name>
<evidence type="ECO:0000259" key="3">
    <source>
        <dbReference type="PROSITE" id="PS50222"/>
    </source>
</evidence>
<dbReference type="PROSITE" id="PS50222">
    <property type="entry name" value="EF_HAND_2"/>
    <property type="match status" value="1"/>
</dbReference>
<dbReference type="InterPro" id="IPR018247">
    <property type="entry name" value="EF_Hand_1_Ca_BS"/>
</dbReference>
<dbReference type="Proteomes" id="UP000652761">
    <property type="component" value="Unassembled WGS sequence"/>
</dbReference>
<protein>
    <recommendedName>
        <fullName evidence="3">EF-hand domain-containing protein</fullName>
    </recommendedName>
</protein>
<dbReference type="AlphaFoldDB" id="A0A843V774"/>
<dbReference type="OrthoDB" id="186625at2759"/>
<comment type="caution">
    <text evidence="4">The sequence shown here is derived from an EMBL/GenBank/DDBJ whole genome shotgun (WGS) entry which is preliminary data.</text>
</comment>
<proteinExistence type="predicted"/>
<dbReference type="PANTHER" id="PTHR46824">
    <property type="entry name" value="CALCIUM-BINDING PROTEIN CML48-RELATED"/>
    <property type="match status" value="1"/>
</dbReference>
<evidence type="ECO:0000313" key="5">
    <source>
        <dbReference type="Proteomes" id="UP000652761"/>
    </source>
</evidence>